<reference evidence="2 3" key="1">
    <citation type="submission" date="2021-07" db="EMBL/GenBank/DDBJ databases">
        <title>The Aristolochia fimbriata genome: insights into angiosperm evolution, floral development and chemical biosynthesis.</title>
        <authorList>
            <person name="Jiao Y."/>
        </authorList>
    </citation>
    <scope>NUCLEOTIDE SEQUENCE [LARGE SCALE GENOMIC DNA]</scope>
    <source>
        <strain evidence="2">IBCAS-2021</strain>
        <tissue evidence="2">Leaf</tissue>
    </source>
</reference>
<evidence type="ECO:0000313" key="2">
    <source>
        <dbReference type="EMBL" id="KAG9454407.1"/>
    </source>
</evidence>
<protein>
    <submittedName>
        <fullName evidence="2">Uncharacterized protein</fullName>
    </submittedName>
</protein>
<sequence>MPAMLGCVQNVIERVQCSEGMDPLLVDPYMMEIGNYCQSILHSLPLLEGMIVGGDLSLGGEPSHVVEPTKGRTQQGRCARRQPTSEMTLRVEDPAELPVVSEPTVLELQAKLPLEPQPELPPEPQPDLPPEPQPQLPPEPQPELPLEPQPELPPEPQLELSPEPQPDRQPPIRRIYTRRQ</sequence>
<proteinExistence type="predicted"/>
<dbReference type="EMBL" id="JAINDJ010000003">
    <property type="protein sequence ID" value="KAG9454407.1"/>
    <property type="molecule type" value="Genomic_DNA"/>
</dbReference>
<evidence type="ECO:0000256" key="1">
    <source>
        <dbReference type="SAM" id="MobiDB-lite"/>
    </source>
</evidence>
<dbReference type="Proteomes" id="UP000825729">
    <property type="component" value="Unassembled WGS sequence"/>
</dbReference>
<organism evidence="2 3">
    <name type="scientific">Aristolochia fimbriata</name>
    <name type="common">White veined hardy Dutchman's pipe vine</name>
    <dbReference type="NCBI Taxonomy" id="158543"/>
    <lineage>
        <taxon>Eukaryota</taxon>
        <taxon>Viridiplantae</taxon>
        <taxon>Streptophyta</taxon>
        <taxon>Embryophyta</taxon>
        <taxon>Tracheophyta</taxon>
        <taxon>Spermatophyta</taxon>
        <taxon>Magnoliopsida</taxon>
        <taxon>Magnoliidae</taxon>
        <taxon>Piperales</taxon>
        <taxon>Aristolochiaceae</taxon>
        <taxon>Aristolochia</taxon>
    </lineage>
</organism>
<comment type="caution">
    <text evidence="2">The sequence shown here is derived from an EMBL/GenBank/DDBJ whole genome shotgun (WGS) entry which is preliminary data.</text>
</comment>
<accession>A0AAV7F380</accession>
<gene>
    <name evidence="2" type="ORF">H6P81_007311</name>
</gene>
<feature type="region of interest" description="Disordered" evidence="1">
    <location>
        <begin position="63"/>
        <end position="180"/>
    </location>
</feature>
<name>A0AAV7F380_ARIFI</name>
<dbReference type="AlphaFoldDB" id="A0AAV7F380"/>
<feature type="compositionally biased region" description="Pro residues" evidence="1">
    <location>
        <begin position="115"/>
        <end position="156"/>
    </location>
</feature>
<feature type="compositionally biased region" description="Polar residues" evidence="1">
    <location>
        <begin position="71"/>
        <end position="87"/>
    </location>
</feature>
<evidence type="ECO:0000313" key="3">
    <source>
        <dbReference type="Proteomes" id="UP000825729"/>
    </source>
</evidence>
<keyword evidence="3" id="KW-1185">Reference proteome</keyword>